<name>A0ABD5VDI1_9EURY</name>
<dbReference type="CDD" id="cd00085">
    <property type="entry name" value="HNHc"/>
    <property type="match status" value="1"/>
</dbReference>
<dbReference type="InterPro" id="IPR002711">
    <property type="entry name" value="HNH"/>
</dbReference>
<evidence type="ECO:0000313" key="3">
    <source>
        <dbReference type="Proteomes" id="UP001596395"/>
    </source>
</evidence>
<protein>
    <submittedName>
        <fullName evidence="2">HNH endonuclease signature motif containing protein</fullName>
    </submittedName>
</protein>
<sequence>MQTQDVLARLKRATTDRVPATRNDRSVGAAREFVLGDTCQNCARDNLAAAVDDHALVPDEPVDGRNQVTLCDDCHAAAATAASPSTDDSTNVDDSTGDDRSFDRCAHDGHAVDADTVRARDDHRCRGCGVREHIVVGDTLHVHPIVPIDATGYRHAHNYVSLCPTCHRRLHE</sequence>
<dbReference type="Gene3D" id="1.10.30.50">
    <property type="match status" value="1"/>
</dbReference>
<reference evidence="2 3" key="1">
    <citation type="journal article" date="2019" name="Int. J. Syst. Evol. Microbiol.">
        <title>The Global Catalogue of Microorganisms (GCM) 10K type strain sequencing project: providing services to taxonomists for standard genome sequencing and annotation.</title>
        <authorList>
            <consortium name="The Broad Institute Genomics Platform"/>
            <consortium name="The Broad Institute Genome Sequencing Center for Infectious Disease"/>
            <person name="Wu L."/>
            <person name="Ma J."/>
        </authorList>
    </citation>
    <scope>NUCLEOTIDE SEQUENCE [LARGE SCALE GENOMIC DNA]</scope>
    <source>
        <strain evidence="2 3">GX26</strain>
    </source>
</reference>
<organism evidence="2 3">
    <name type="scientific">Halorubellus litoreus</name>
    <dbReference type="NCBI Taxonomy" id="755308"/>
    <lineage>
        <taxon>Archaea</taxon>
        <taxon>Methanobacteriati</taxon>
        <taxon>Methanobacteriota</taxon>
        <taxon>Stenosarchaea group</taxon>
        <taxon>Halobacteria</taxon>
        <taxon>Halobacteriales</taxon>
        <taxon>Halorubellaceae</taxon>
        <taxon>Halorubellus</taxon>
    </lineage>
</organism>
<keyword evidence="3" id="KW-1185">Reference proteome</keyword>
<dbReference type="Pfam" id="PF01844">
    <property type="entry name" value="HNH"/>
    <property type="match status" value="1"/>
</dbReference>
<dbReference type="AlphaFoldDB" id="A0ABD5VDI1"/>
<keyword evidence="2" id="KW-0255">Endonuclease</keyword>
<evidence type="ECO:0000313" key="2">
    <source>
        <dbReference type="EMBL" id="MFC6953452.1"/>
    </source>
</evidence>
<proteinExistence type="predicted"/>
<dbReference type="EMBL" id="JBHSXN010000002">
    <property type="protein sequence ID" value="MFC6953452.1"/>
    <property type="molecule type" value="Genomic_DNA"/>
</dbReference>
<feature type="domain" description="HNH" evidence="1">
    <location>
        <begin position="125"/>
        <end position="171"/>
    </location>
</feature>
<comment type="caution">
    <text evidence="2">The sequence shown here is derived from an EMBL/GenBank/DDBJ whole genome shotgun (WGS) entry which is preliminary data.</text>
</comment>
<keyword evidence="2" id="KW-0540">Nuclease</keyword>
<accession>A0ABD5VDI1</accession>
<dbReference type="GO" id="GO:0004519">
    <property type="term" value="F:endonuclease activity"/>
    <property type="evidence" value="ECO:0007669"/>
    <property type="project" value="UniProtKB-KW"/>
</dbReference>
<dbReference type="RefSeq" id="WP_336350410.1">
    <property type="nucleotide sequence ID" value="NZ_JAZAQL010000002.1"/>
</dbReference>
<evidence type="ECO:0000259" key="1">
    <source>
        <dbReference type="Pfam" id="PF01844"/>
    </source>
</evidence>
<dbReference type="Proteomes" id="UP001596395">
    <property type="component" value="Unassembled WGS sequence"/>
</dbReference>
<gene>
    <name evidence="2" type="ORF">ACFQGB_11315</name>
</gene>
<dbReference type="InterPro" id="IPR003615">
    <property type="entry name" value="HNH_nuc"/>
</dbReference>
<keyword evidence="2" id="KW-0378">Hydrolase</keyword>